<evidence type="ECO:0000256" key="1">
    <source>
        <dbReference type="SAM" id="MobiDB-lite"/>
    </source>
</evidence>
<feature type="compositionally biased region" description="Polar residues" evidence="1">
    <location>
        <begin position="397"/>
        <end position="409"/>
    </location>
</feature>
<protein>
    <submittedName>
        <fullName evidence="2">Uncharacterized protein</fullName>
    </submittedName>
</protein>
<feature type="region of interest" description="Disordered" evidence="1">
    <location>
        <begin position="328"/>
        <end position="378"/>
    </location>
</feature>
<feature type="region of interest" description="Disordered" evidence="1">
    <location>
        <begin position="1"/>
        <end position="80"/>
    </location>
</feature>
<feature type="region of interest" description="Disordered" evidence="1">
    <location>
        <begin position="848"/>
        <end position="867"/>
    </location>
</feature>
<dbReference type="OrthoDB" id="49608at2759"/>
<gene>
    <name evidence="2" type="ORF">FRACYDRAFT_247886</name>
</gene>
<feature type="compositionally biased region" description="Basic and acidic residues" evidence="1">
    <location>
        <begin position="422"/>
        <end position="439"/>
    </location>
</feature>
<proteinExistence type="predicted"/>
<accession>A0A1E7EWD1</accession>
<feature type="compositionally biased region" description="Polar residues" evidence="1">
    <location>
        <begin position="268"/>
        <end position="293"/>
    </location>
</feature>
<feature type="compositionally biased region" description="Basic and acidic residues" evidence="1">
    <location>
        <begin position="141"/>
        <end position="177"/>
    </location>
</feature>
<feature type="compositionally biased region" description="Acidic residues" evidence="1">
    <location>
        <begin position="474"/>
        <end position="486"/>
    </location>
</feature>
<feature type="compositionally biased region" description="Low complexity" evidence="1">
    <location>
        <begin position="45"/>
        <end position="54"/>
    </location>
</feature>
<feature type="compositionally biased region" description="Polar residues" evidence="1">
    <location>
        <begin position="334"/>
        <end position="348"/>
    </location>
</feature>
<keyword evidence="3" id="KW-1185">Reference proteome</keyword>
<evidence type="ECO:0000313" key="3">
    <source>
        <dbReference type="Proteomes" id="UP000095751"/>
    </source>
</evidence>
<feature type="region of interest" description="Disordered" evidence="1">
    <location>
        <begin position="139"/>
        <end position="177"/>
    </location>
</feature>
<dbReference type="AlphaFoldDB" id="A0A1E7EWD1"/>
<dbReference type="EMBL" id="KV784373">
    <property type="protein sequence ID" value="OEU10271.1"/>
    <property type="molecule type" value="Genomic_DNA"/>
</dbReference>
<sequence>MPTYMDAPALAGNTASDGNGAEDDEGSVTILHGDESTIVDENYCPTNNNSNTPNSKKKEDHYDAMSPHVSQRGRNNDKSVTFDDSMILMSIGKRGTYSARNDSLHSDVSLSMNMSYDNTPAKQRRSSIAERQSLNACTDYYHNDDRSKKNECRDGDKNKNRSDRAVPRPWPNRDEYNDKYQTYVKKKISNFESKFPNKLRNYRSMSLEEKAREQQDVLALLTRLGVSKSNNSSNSGSDNNNVRILHQSQKNVQSPVFRERLLDETMSPLFSPNPHQSNEYGLSQRGSSPSNLEVYNDNEEDNCLEQSFKVNRSNNFGDKSKLLLSMDDGASVDMGSSNIQNGPPQDNTYPIGDNDDVEFPMNNDDYDNNSNNDSNGSMEIVRRNVEDPYYSNDEEASYNTPNGSKSCDNLSKKRGASSSGKRGRDLQRSRIDRADEDLTARLGGLGLSPPPNDLFLTSQSPISPRLTYHTPNDSSDDDAYGGQDDDDGKRISLGRDSGDRRRESNITVDTLATNTPPTRYRDKKEKRRAFREVPVNINLKKGATFHIEKIPVERTERISSKSIKSSKSRAVAPSHRRRLVNFPDPLVRYGSRSRRVLKEMYSWIRNAERDYERGECSIPAVGAMFSLSYQQIIDVSLKLLLSDYAEMSQFPASQSSRSVSLKGNTLVVCKNKDDTADWESALREGTGCSVLNHSTLPLSERIRAATSEKACLHDVVLTTYDAMKSPDVTIPVTKDGHAILTKPVDDCGWHVSRSSSQHDVPTHQQTKQLSVLHRITFKRIILVDTLGRKCYLAKSGTARATASTALSNSSSRLVFFEESEADGCNALLALRKSDKRAYQSVSSVLHLTDNTDDSDMDDSSDEVGRDEPLENIAMDFRDLC</sequence>
<name>A0A1E7EWD1_9STRA</name>
<feature type="compositionally biased region" description="Acidic residues" evidence="1">
    <location>
        <begin position="850"/>
        <end position="861"/>
    </location>
</feature>
<organism evidence="2 3">
    <name type="scientific">Fragilariopsis cylindrus CCMP1102</name>
    <dbReference type="NCBI Taxonomy" id="635003"/>
    <lineage>
        <taxon>Eukaryota</taxon>
        <taxon>Sar</taxon>
        <taxon>Stramenopiles</taxon>
        <taxon>Ochrophyta</taxon>
        <taxon>Bacillariophyta</taxon>
        <taxon>Bacillariophyceae</taxon>
        <taxon>Bacillariophycidae</taxon>
        <taxon>Bacillariales</taxon>
        <taxon>Bacillariaceae</taxon>
        <taxon>Fragilariopsis</taxon>
    </lineage>
</organism>
<dbReference type="KEGG" id="fcy:FRACYDRAFT_247886"/>
<evidence type="ECO:0000313" key="2">
    <source>
        <dbReference type="EMBL" id="OEU10271.1"/>
    </source>
</evidence>
<feature type="region of interest" description="Disordered" evidence="1">
    <location>
        <begin position="391"/>
        <end position="506"/>
    </location>
</feature>
<reference evidence="2 3" key="1">
    <citation type="submission" date="2016-09" db="EMBL/GenBank/DDBJ databases">
        <title>Extensive genetic diversity and differential bi-allelic expression allows diatom success in the polar Southern Ocean.</title>
        <authorList>
            <consortium name="DOE Joint Genome Institute"/>
            <person name="Mock T."/>
            <person name="Otillar R.P."/>
            <person name="Strauss J."/>
            <person name="Dupont C."/>
            <person name="Frickenhaus S."/>
            <person name="Maumus F."/>
            <person name="Mcmullan M."/>
            <person name="Sanges R."/>
            <person name="Schmutz J."/>
            <person name="Toseland A."/>
            <person name="Valas R."/>
            <person name="Veluchamy A."/>
            <person name="Ward B.J."/>
            <person name="Allen A."/>
            <person name="Barry K."/>
            <person name="Falciatore A."/>
            <person name="Ferrante M."/>
            <person name="Fortunato A.E."/>
            <person name="Gloeckner G."/>
            <person name="Gruber A."/>
            <person name="Hipkin R."/>
            <person name="Janech M."/>
            <person name="Kroth P."/>
            <person name="Leese F."/>
            <person name="Lindquist E."/>
            <person name="Lyon B.R."/>
            <person name="Martin J."/>
            <person name="Mayer C."/>
            <person name="Parker M."/>
            <person name="Quesneville H."/>
            <person name="Raymond J."/>
            <person name="Uhlig C."/>
            <person name="Valentin K.U."/>
            <person name="Worden A.Z."/>
            <person name="Armbrust E.V."/>
            <person name="Bowler C."/>
            <person name="Green B."/>
            <person name="Moulton V."/>
            <person name="Van Oosterhout C."/>
            <person name="Grigoriev I."/>
        </authorList>
    </citation>
    <scope>NUCLEOTIDE SEQUENCE [LARGE SCALE GENOMIC DNA]</scope>
    <source>
        <strain evidence="2 3">CCMP1102</strain>
    </source>
</reference>
<feature type="region of interest" description="Disordered" evidence="1">
    <location>
        <begin position="266"/>
        <end position="295"/>
    </location>
</feature>
<dbReference type="InParanoid" id="A0A1E7EWD1"/>
<dbReference type="Proteomes" id="UP000095751">
    <property type="component" value="Unassembled WGS sequence"/>
</dbReference>